<evidence type="ECO:0000256" key="1">
    <source>
        <dbReference type="ARBA" id="ARBA00000085"/>
    </source>
</evidence>
<dbReference type="InterPro" id="IPR004358">
    <property type="entry name" value="Sig_transdc_His_kin-like_C"/>
</dbReference>
<accession>A0A1W6LCE8</accession>
<dbReference type="InterPro" id="IPR036097">
    <property type="entry name" value="HisK_dim/P_sf"/>
</dbReference>
<sequence>MVDFSCLPFYEWLDVPIWVFDPERLQATWANRAGLTFWQADSVDELSRRDFSDVSEGVRTRLALSSQAHARGEVTRDSWTLYPKGTPFTSVLVSRGIMMPDGRQGILFASEPLSTGLDADALRGVEAITHTTVRVALHSLPDGLALMRNPAAVQAFGPIPQGDAPRPSDFDGMFSDPGVAARIIAQVRKGQTFSAELELNTLGGLRWHGVDVRPVVDPVSGRRAMQVNARDIADLKATQKALEGARVAADNANMAKSAFLANMSHEIRTPMNGVLGLTELVLHTDLSEKQRQYISLANQSAKGLMVIIDDLLDVAKIEAGQMVIEHRPFSVRKCLEEALSPLLLTGQQKGLRLAWQVADAIPATLVGDAVRLRQVLINLVGNAVKFTNQGSVQVSVEPALDAPPTGVHLRFTVRDTGIGMSPEQLQRVFEPFVQADSSITRRYGGTGLGLAIVARLVKLMGGDIQVTSKEGEGSCLSFTAQLALPGGGGPEPDPTTHTLGAPVPLHRLTFL</sequence>
<dbReference type="STRING" id="946333.A4W93_19325"/>
<dbReference type="PROSITE" id="PS50109">
    <property type="entry name" value="HIS_KIN"/>
    <property type="match status" value="1"/>
</dbReference>
<evidence type="ECO:0000256" key="2">
    <source>
        <dbReference type="ARBA" id="ARBA00012438"/>
    </source>
</evidence>
<keyword evidence="8" id="KW-0067">ATP-binding</keyword>
<dbReference type="GO" id="GO:0000155">
    <property type="term" value="F:phosphorelay sensor kinase activity"/>
    <property type="evidence" value="ECO:0007669"/>
    <property type="project" value="InterPro"/>
</dbReference>
<evidence type="ECO:0000256" key="6">
    <source>
        <dbReference type="ARBA" id="ARBA00022741"/>
    </source>
</evidence>
<dbReference type="SMART" id="SM00387">
    <property type="entry name" value="HATPase_c"/>
    <property type="match status" value="1"/>
</dbReference>
<dbReference type="Pfam" id="PF00512">
    <property type="entry name" value="HisKA"/>
    <property type="match status" value="1"/>
</dbReference>
<evidence type="ECO:0000313" key="16">
    <source>
        <dbReference type="Proteomes" id="UP000193427"/>
    </source>
</evidence>
<dbReference type="Pfam" id="PF02518">
    <property type="entry name" value="HATPase_c"/>
    <property type="match status" value="1"/>
</dbReference>
<evidence type="ECO:0000256" key="11">
    <source>
        <dbReference type="ARBA" id="ARBA00058004"/>
    </source>
</evidence>
<keyword evidence="3" id="KW-0597">Phosphoprotein</keyword>
<dbReference type="SMART" id="SM00388">
    <property type="entry name" value="HisKA"/>
    <property type="match status" value="1"/>
</dbReference>
<comment type="function">
    <text evidence="11">Member of the two-component regulatory system BvgS/BvgA. Phosphorylates BvgA via a four-step phosphorelay in response to environmental signals.</text>
</comment>
<dbReference type="InterPro" id="IPR036890">
    <property type="entry name" value="HATPase_C_sf"/>
</dbReference>
<dbReference type="PANTHER" id="PTHR45339:SF1">
    <property type="entry name" value="HYBRID SIGNAL TRANSDUCTION HISTIDINE KINASE J"/>
    <property type="match status" value="1"/>
</dbReference>
<dbReference type="SUPFAM" id="SSF47384">
    <property type="entry name" value="Homodimeric domain of signal transducing histidine kinase"/>
    <property type="match status" value="1"/>
</dbReference>
<dbReference type="SUPFAM" id="SSF55874">
    <property type="entry name" value="ATPase domain of HSP90 chaperone/DNA topoisomerase II/histidine kinase"/>
    <property type="match status" value="1"/>
</dbReference>
<dbReference type="Gene3D" id="3.30.565.10">
    <property type="entry name" value="Histidine kinase-like ATPase, C-terminal domain"/>
    <property type="match status" value="1"/>
</dbReference>
<keyword evidence="6" id="KW-0547">Nucleotide-binding</keyword>
<dbReference type="AlphaFoldDB" id="A0A1W6LCE8"/>
<keyword evidence="4" id="KW-0808">Transferase</keyword>
<dbReference type="CDD" id="cd00082">
    <property type="entry name" value="HisKA"/>
    <property type="match status" value="1"/>
</dbReference>
<dbReference type="GO" id="GO:0005524">
    <property type="term" value="F:ATP binding"/>
    <property type="evidence" value="ECO:0007669"/>
    <property type="project" value="UniProtKB-KW"/>
</dbReference>
<dbReference type="InterPro" id="IPR003661">
    <property type="entry name" value="HisK_dim/P_dom"/>
</dbReference>
<evidence type="ECO:0000256" key="12">
    <source>
        <dbReference type="ARBA" id="ARBA00064003"/>
    </source>
</evidence>
<reference evidence="15 16" key="1">
    <citation type="submission" date="2016-04" db="EMBL/GenBank/DDBJ databases">
        <title>Complete genome sequence of natural rubber-degrading, novel Gram-negative bacterium, Rhizobacter gummiphilus strain NS21.</title>
        <authorList>
            <person name="Tabata M."/>
            <person name="Kasai D."/>
            <person name="Fukuda M."/>
        </authorList>
    </citation>
    <scope>NUCLEOTIDE SEQUENCE [LARGE SCALE GENOMIC DNA]</scope>
    <source>
        <strain evidence="15 16">NS21</strain>
    </source>
</reference>
<dbReference type="KEGG" id="rgu:A4W93_19325"/>
<evidence type="ECO:0000256" key="14">
    <source>
        <dbReference type="ARBA" id="ARBA00070152"/>
    </source>
</evidence>
<evidence type="ECO:0000256" key="8">
    <source>
        <dbReference type="ARBA" id="ARBA00022840"/>
    </source>
</evidence>
<dbReference type="RefSeq" id="WP_085752172.1">
    <property type="nucleotide sequence ID" value="NZ_BSPR01000006.1"/>
</dbReference>
<evidence type="ECO:0000256" key="9">
    <source>
        <dbReference type="ARBA" id="ARBA00023012"/>
    </source>
</evidence>
<dbReference type="InterPro" id="IPR003594">
    <property type="entry name" value="HATPase_dom"/>
</dbReference>
<evidence type="ECO:0000313" key="15">
    <source>
        <dbReference type="EMBL" id="ARN21877.1"/>
    </source>
</evidence>
<dbReference type="FunFam" id="3.30.565.10:FF:000010">
    <property type="entry name" value="Sensor histidine kinase RcsC"/>
    <property type="match status" value="1"/>
</dbReference>
<gene>
    <name evidence="15" type="ORF">A4W93_19325</name>
</gene>
<comment type="subunit">
    <text evidence="12">At low DSF concentrations, interacts with RpfF.</text>
</comment>
<dbReference type="InterPro" id="IPR005467">
    <property type="entry name" value="His_kinase_dom"/>
</dbReference>
<evidence type="ECO:0000256" key="7">
    <source>
        <dbReference type="ARBA" id="ARBA00022777"/>
    </source>
</evidence>
<organism evidence="15 16">
    <name type="scientific">Piscinibacter gummiphilus</name>
    <dbReference type="NCBI Taxonomy" id="946333"/>
    <lineage>
        <taxon>Bacteria</taxon>
        <taxon>Pseudomonadati</taxon>
        <taxon>Pseudomonadota</taxon>
        <taxon>Betaproteobacteria</taxon>
        <taxon>Burkholderiales</taxon>
        <taxon>Sphaerotilaceae</taxon>
        <taxon>Piscinibacter</taxon>
    </lineage>
</organism>
<dbReference type="PANTHER" id="PTHR45339">
    <property type="entry name" value="HYBRID SIGNAL TRANSDUCTION HISTIDINE KINASE J"/>
    <property type="match status" value="1"/>
</dbReference>
<evidence type="ECO:0000256" key="13">
    <source>
        <dbReference type="ARBA" id="ARBA00068150"/>
    </source>
</evidence>
<keyword evidence="16" id="KW-1185">Reference proteome</keyword>
<dbReference type="OrthoDB" id="9810730at2"/>
<comment type="catalytic activity">
    <reaction evidence="1">
        <text>ATP + protein L-histidine = ADP + protein N-phospho-L-histidine.</text>
        <dbReference type="EC" id="2.7.13.3"/>
    </reaction>
</comment>
<evidence type="ECO:0000256" key="10">
    <source>
        <dbReference type="ARBA" id="ARBA00023026"/>
    </source>
</evidence>
<dbReference type="CDD" id="cd16922">
    <property type="entry name" value="HATPase_EvgS-ArcB-TorS-like"/>
    <property type="match status" value="1"/>
</dbReference>
<keyword evidence="9" id="KW-0902">Two-component regulatory system</keyword>
<dbReference type="PRINTS" id="PR00344">
    <property type="entry name" value="BCTRLSENSOR"/>
</dbReference>
<dbReference type="EC" id="2.7.13.3" evidence="2"/>
<keyword evidence="7" id="KW-0418">Kinase</keyword>
<dbReference type="FunFam" id="1.10.287.130:FF:000002">
    <property type="entry name" value="Two-component osmosensing histidine kinase"/>
    <property type="match status" value="1"/>
</dbReference>
<keyword evidence="10" id="KW-0843">Virulence</keyword>
<protein>
    <recommendedName>
        <fullName evidence="13">Sensory/regulatory protein RpfC</fullName>
        <ecNumber evidence="2">2.7.13.3</ecNumber>
    </recommendedName>
    <alternativeName>
        <fullName evidence="14">Virulence sensor protein BvgS</fullName>
    </alternativeName>
</protein>
<evidence type="ECO:0000256" key="5">
    <source>
        <dbReference type="ARBA" id="ARBA00022729"/>
    </source>
</evidence>
<evidence type="ECO:0000256" key="4">
    <source>
        <dbReference type="ARBA" id="ARBA00022679"/>
    </source>
</evidence>
<name>A0A1W6LCE8_9BURK</name>
<proteinExistence type="predicted"/>
<dbReference type="Gene3D" id="1.10.287.130">
    <property type="match status" value="1"/>
</dbReference>
<dbReference type="Proteomes" id="UP000193427">
    <property type="component" value="Chromosome"/>
</dbReference>
<dbReference type="EMBL" id="CP015118">
    <property type="protein sequence ID" value="ARN21877.1"/>
    <property type="molecule type" value="Genomic_DNA"/>
</dbReference>
<evidence type="ECO:0000256" key="3">
    <source>
        <dbReference type="ARBA" id="ARBA00022553"/>
    </source>
</evidence>
<keyword evidence="5" id="KW-0732">Signal</keyword>